<gene>
    <name evidence="2" type="ORF">PIIN_01828</name>
</gene>
<dbReference type="AlphaFoldDB" id="G4T9G8"/>
<name>G4T9G8_SERID</name>
<feature type="compositionally biased region" description="Pro residues" evidence="1">
    <location>
        <begin position="588"/>
        <end position="597"/>
    </location>
</feature>
<feature type="compositionally biased region" description="Basic residues" evidence="1">
    <location>
        <begin position="489"/>
        <end position="500"/>
    </location>
</feature>
<feature type="compositionally biased region" description="Polar residues" evidence="1">
    <location>
        <begin position="57"/>
        <end position="71"/>
    </location>
</feature>
<feature type="region of interest" description="Disordered" evidence="1">
    <location>
        <begin position="42"/>
        <end position="132"/>
    </location>
</feature>
<feature type="compositionally biased region" description="Low complexity" evidence="1">
    <location>
        <begin position="359"/>
        <end position="369"/>
    </location>
</feature>
<feature type="compositionally biased region" description="Polar residues" evidence="1">
    <location>
        <begin position="270"/>
        <end position="286"/>
    </location>
</feature>
<accession>G4T9G8</accession>
<organism evidence="2 3">
    <name type="scientific">Serendipita indica (strain DSM 11827)</name>
    <name type="common">Root endophyte fungus</name>
    <name type="synonym">Piriformospora indica</name>
    <dbReference type="NCBI Taxonomy" id="1109443"/>
    <lineage>
        <taxon>Eukaryota</taxon>
        <taxon>Fungi</taxon>
        <taxon>Dikarya</taxon>
        <taxon>Basidiomycota</taxon>
        <taxon>Agaricomycotina</taxon>
        <taxon>Agaricomycetes</taxon>
        <taxon>Sebacinales</taxon>
        <taxon>Serendipitaceae</taxon>
        <taxon>Serendipita</taxon>
    </lineage>
</organism>
<feature type="region of interest" description="Disordered" evidence="1">
    <location>
        <begin position="258"/>
        <end position="289"/>
    </location>
</feature>
<feature type="compositionally biased region" description="Basic residues" evidence="1">
    <location>
        <begin position="111"/>
        <end position="120"/>
    </location>
</feature>
<dbReference type="Proteomes" id="UP000007148">
    <property type="component" value="Unassembled WGS sequence"/>
</dbReference>
<dbReference type="OrthoDB" id="3215204at2759"/>
<sequence length="597" mass="64244">MDAANDAHNAQLPSFVELMASLGLQDEHSAHALLRGASLTESSDFNTEKRTDLAGNDEQSVYRSMSNSSTHSLHELPTPTLEEAHHAQSLGTPLSSNSLVTPLSSPPVQRDHHRNSHGKTNRYSPYGLSAPVEDRDIYTRRGSVPGTTTDFQELVHDKRQLHHMSAPLQVKPHRFSQPDAAKPHERRRTDEDGDEMMDDADNDRNVLPTHLPLARPAQPQSHCAGQPNLLISRNVRGGLGQRTKSQTHLRTTSTGFSASTIANVPPIPSSDRTTLTQGRKNVSPYSSVGRRAGRAISTGSNHNLSATGSFVDVASAFDGDVDVSNSGTVVSISSLARRSQPPVAISTVGGDIGSVPHSPTTTTNNNAPAQPFPPPRTTSLKAPPSAPPTKTVFGFGPGVNISGASVNSGIRRARHARSNSARSVRDMIREREQFASTTKLHSFLPLTDEVELPPKQQANPAPLAKPLEPATTNIASSFLPLDDASRSFSQRRRNAKRHANRSSPPPPLMLLPTLPLNFSIKTIVGTHASSGDERSTSEDRLSAPDNGYVSRREPHSPDARSSWRTRRTTPPSGAHTPTSMRCGVPLGVTPPLPVTES</sequence>
<comment type="caution">
    <text evidence="2">The sequence shown here is derived from an EMBL/GenBank/DDBJ whole genome shotgun (WGS) entry which is preliminary data.</text>
</comment>
<keyword evidence="3" id="KW-1185">Reference proteome</keyword>
<protein>
    <submittedName>
        <fullName evidence="2">Uncharacterized protein</fullName>
    </submittedName>
</protein>
<feature type="region of interest" description="Disordered" evidence="1">
    <location>
        <begin position="488"/>
        <end position="510"/>
    </location>
</feature>
<evidence type="ECO:0000256" key="1">
    <source>
        <dbReference type="SAM" id="MobiDB-lite"/>
    </source>
</evidence>
<evidence type="ECO:0000313" key="3">
    <source>
        <dbReference type="Proteomes" id="UP000007148"/>
    </source>
</evidence>
<dbReference type="EMBL" id="CAFZ01000023">
    <property type="protein sequence ID" value="CCA67961.1"/>
    <property type="molecule type" value="Genomic_DNA"/>
</dbReference>
<evidence type="ECO:0000313" key="2">
    <source>
        <dbReference type="EMBL" id="CCA67961.1"/>
    </source>
</evidence>
<feature type="compositionally biased region" description="Basic and acidic residues" evidence="1">
    <location>
        <begin position="530"/>
        <end position="542"/>
    </location>
</feature>
<dbReference type="HOGENOM" id="CLU_457166_0_0_1"/>
<feature type="compositionally biased region" description="Polar residues" evidence="1">
    <location>
        <begin position="89"/>
        <end position="107"/>
    </location>
</feature>
<feature type="compositionally biased region" description="Basic and acidic residues" evidence="1">
    <location>
        <begin position="181"/>
        <end position="190"/>
    </location>
</feature>
<feature type="region of interest" description="Disordered" evidence="1">
    <location>
        <begin position="527"/>
        <end position="597"/>
    </location>
</feature>
<reference evidence="2 3" key="1">
    <citation type="journal article" date="2011" name="PLoS Pathog.">
        <title>Endophytic Life Strategies Decoded by Genome and Transcriptome Analyses of the Mutualistic Root Symbiont Piriformospora indica.</title>
        <authorList>
            <person name="Zuccaro A."/>
            <person name="Lahrmann U."/>
            <person name="Guldener U."/>
            <person name="Langen G."/>
            <person name="Pfiffi S."/>
            <person name="Biedenkopf D."/>
            <person name="Wong P."/>
            <person name="Samans B."/>
            <person name="Grimm C."/>
            <person name="Basiewicz M."/>
            <person name="Murat C."/>
            <person name="Martin F."/>
            <person name="Kogel K.H."/>
        </authorList>
    </citation>
    <scope>NUCLEOTIDE SEQUENCE [LARGE SCALE GENOMIC DNA]</scope>
    <source>
        <strain evidence="2 3">DSM 11827</strain>
    </source>
</reference>
<feature type="region of interest" description="Disordered" evidence="1">
    <location>
        <begin position="174"/>
        <end position="197"/>
    </location>
</feature>
<dbReference type="InParanoid" id="G4T9G8"/>
<proteinExistence type="predicted"/>
<feature type="region of interest" description="Disordered" evidence="1">
    <location>
        <begin position="349"/>
        <end position="424"/>
    </location>
</feature>